<dbReference type="EMBL" id="MZNU01000003">
    <property type="protein sequence ID" value="OWP07528.1"/>
    <property type="molecule type" value="Genomic_DNA"/>
</dbReference>
<evidence type="ECO:0000313" key="2">
    <source>
        <dbReference type="EMBL" id="OWP07528.1"/>
    </source>
</evidence>
<dbReference type="InParanoid" id="A0A218ZHR9"/>
<evidence type="ECO:0000256" key="1">
    <source>
        <dbReference type="SAM" id="MobiDB-lite"/>
    </source>
</evidence>
<reference evidence="2 3" key="1">
    <citation type="submission" date="2017-04" db="EMBL/GenBank/DDBJ databases">
        <title>Draft genome sequence of Marssonina coronaria NL1: causal agent of apple blotch.</title>
        <authorList>
            <person name="Cheng Q."/>
        </authorList>
    </citation>
    <scope>NUCLEOTIDE SEQUENCE [LARGE SCALE GENOMIC DNA]</scope>
    <source>
        <strain evidence="2 3">NL1</strain>
    </source>
</reference>
<organism evidence="2 3">
    <name type="scientific">Diplocarpon coronariae</name>
    <dbReference type="NCBI Taxonomy" id="2795749"/>
    <lineage>
        <taxon>Eukaryota</taxon>
        <taxon>Fungi</taxon>
        <taxon>Dikarya</taxon>
        <taxon>Ascomycota</taxon>
        <taxon>Pezizomycotina</taxon>
        <taxon>Leotiomycetes</taxon>
        <taxon>Helotiales</taxon>
        <taxon>Drepanopezizaceae</taxon>
        <taxon>Diplocarpon</taxon>
    </lineage>
</organism>
<gene>
    <name evidence="2" type="ORF">B2J93_8980</name>
</gene>
<evidence type="ECO:0000313" key="3">
    <source>
        <dbReference type="Proteomes" id="UP000242519"/>
    </source>
</evidence>
<sequence length="166" mass="18333">MQDLQRVNGKKIEQQSMPQNVEESRTSKHNPPLIHCPRGSRTSTTSTQTLMIEQLPTLAYSSPPAQLLAPGQSLPRAFEAARRRILATGKGGPKCHMSGRRPLIFNSSSRGTAARWLPSRSVGIIEPEADKQHPPRRPFFSLLPTLSTVLPLSLRWGSALPRPLQS</sequence>
<feature type="region of interest" description="Disordered" evidence="1">
    <location>
        <begin position="1"/>
        <end position="46"/>
    </location>
</feature>
<protein>
    <submittedName>
        <fullName evidence="2">Uncharacterized protein</fullName>
    </submittedName>
</protein>
<comment type="caution">
    <text evidence="2">The sequence shown here is derived from an EMBL/GenBank/DDBJ whole genome shotgun (WGS) entry which is preliminary data.</text>
</comment>
<keyword evidence="3" id="KW-1185">Reference proteome</keyword>
<accession>A0A218ZHR9</accession>
<name>A0A218ZHR9_9HELO</name>
<dbReference type="Proteomes" id="UP000242519">
    <property type="component" value="Unassembled WGS sequence"/>
</dbReference>
<proteinExistence type="predicted"/>
<dbReference type="AlphaFoldDB" id="A0A218ZHR9"/>